<dbReference type="InterPro" id="IPR013785">
    <property type="entry name" value="Aldolase_TIM"/>
</dbReference>
<evidence type="ECO:0000256" key="12">
    <source>
        <dbReference type="HAMAP-Rule" id="MF_01014"/>
    </source>
</evidence>
<feature type="active site" description="Proton donor" evidence="12">
    <location>
        <position position="127"/>
    </location>
</feature>
<dbReference type="InterPro" id="IPR011060">
    <property type="entry name" value="RibuloseP-bd_barrel"/>
</dbReference>
<dbReference type="GO" id="GO:0000105">
    <property type="term" value="P:L-histidine biosynthetic process"/>
    <property type="evidence" value="ECO:0007669"/>
    <property type="project" value="UniProtKB-UniRule"/>
</dbReference>
<proteinExistence type="inferred from homology"/>
<dbReference type="PANTHER" id="PTHR43090:SF2">
    <property type="entry name" value="1-(5-PHOSPHORIBOSYL)-5-[(5-PHOSPHORIBOSYLAMINO)METHYLIDENEAMINO] IMIDAZOLE-4-CARBOXAMIDE ISOMERASE"/>
    <property type="match status" value="1"/>
</dbReference>
<dbReference type="EMBL" id="CP045851">
    <property type="protein sequence ID" value="QGG95508.1"/>
    <property type="molecule type" value="Genomic_DNA"/>
</dbReference>
<evidence type="ECO:0000256" key="3">
    <source>
        <dbReference type="ARBA" id="ARBA00005133"/>
    </source>
</evidence>
<reference evidence="15 16" key="1">
    <citation type="submission" date="2019-11" db="EMBL/GenBank/DDBJ databases">
        <authorList>
            <person name="He Y."/>
        </authorList>
    </citation>
    <scope>NUCLEOTIDE SEQUENCE [LARGE SCALE GENOMIC DNA]</scope>
    <source>
        <strain evidence="15 16">SCSIO 58843</strain>
    </source>
</reference>
<name>A0A5Q2RF79_9ACTN</name>
<dbReference type="NCBIfam" id="TIGR00007">
    <property type="entry name" value="1-(5-phosphoribosyl)-5-[(5-phosphoribosylamino)methylideneamino]imidazole-4-carboxamide isomerase"/>
    <property type="match status" value="1"/>
</dbReference>
<dbReference type="FunFam" id="3.20.20.70:FF:000009">
    <property type="entry name" value="1-(5-phosphoribosyl)-5-[(5-phosphoribosylamino)methylideneamino] imidazole-4-carboxamide isomerase"/>
    <property type="match status" value="1"/>
</dbReference>
<evidence type="ECO:0000313" key="15">
    <source>
        <dbReference type="EMBL" id="QGG95508.1"/>
    </source>
</evidence>
<dbReference type="RefSeq" id="WP_153759615.1">
    <property type="nucleotide sequence ID" value="NZ_CP045851.1"/>
</dbReference>
<accession>A0A5Q2RF79</accession>
<dbReference type="GO" id="GO:0005737">
    <property type="term" value="C:cytoplasm"/>
    <property type="evidence" value="ECO:0007669"/>
    <property type="project" value="UniProtKB-SubCell"/>
</dbReference>
<dbReference type="GO" id="GO:0003949">
    <property type="term" value="F:1-(5-phosphoribosyl)-5-[(5-phosphoribosylamino)methylideneamino]imidazole-4-carboxamide isomerase activity"/>
    <property type="evidence" value="ECO:0007669"/>
    <property type="project" value="UniProtKB-UniRule"/>
</dbReference>
<evidence type="ECO:0000256" key="9">
    <source>
        <dbReference type="ARBA" id="ARBA00023102"/>
    </source>
</evidence>
<keyword evidence="8 12" id="KW-0028">Amino-acid biosynthesis</keyword>
<dbReference type="Gene3D" id="3.20.20.70">
    <property type="entry name" value="Aldolase class I"/>
    <property type="match status" value="1"/>
</dbReference>
<keyword evidence="9 12" id="KW-0368">Histidine biosynthesis</keyword>
<evidence type="ECO:0000256" key="7">
    <source>
        <dbReference type="ARBA" id="ARBA00022490"/>
    </source>
</evidence>
<evidence type="ECO:0000256" key="6">
    <source>
        <dbReference type="ARBA" id="ARBA00018464"/>
    </source>
</evidence>
<dbReference type="InterPro" id="IPR044524">
    <property type="entry name" value="Isoase_HisA-like"/>
</dbReference>
<evidence type="ECO:0000256" key="8">
    <source>
        <dbReference type="ARBA" id="ARBA00022605"/>
    </source>
</evidence>
<evidence type="ECO:0000256" key="11">
    <source>
        <dbReference type="ARBA" id="ARBA00030547"/>
    </source>
</evidence>
<dbReference type="InterPro" id="IPR006063">
    <property type="entry name" value="HisA_bact_arch"/>
</dbReference>
<dbReference type="KEGG" id="atq:GH723_10595"/>
<comment type="subcellular location">
    <subcellularLocation>
        <location evidence="2 12 14">Cytoplasm</location>
    </subcellularLocation>
</comment>
<dbReference type="PANTHER" id="PTHR43090">
    <property type="entry name" value="1-(5-PHOSPHORIBOSYL)-5-[(5-PHOSPHORIBOSYLAMINO)METHYLIDENEAMINO] IMIDAZOLE-4-CARBOXAMIDE ISOMERASE"/>
    <property type="match status" value="1"/>
</dbReference>
<dbReference type="EC" id="5.3.1.16" evidence="5 12"/>
<evidence type="ECO:0000256" key="1">
    <source>
        <dbReference type="ARBA" id="ARBA00000901"/>
    </source>
</evidence>
<dbReference type="CDD" id="cd04732">
    <property type="entry name" value="HisA"/>
    <property type="match status" value="1"/>
</dbReference>
<comment type="similarity">
    <text evidence="4 12 13">Belongs to the HisA/HisF family.</text>
</comment>
<dbReference type="UniPathway" id="UPA00031">
    <property type="reaction ID" value="UER00009"/>
</dbReference>
<comment type="pathway">
    <text evidence="3 12 14">Amino-acid biosynthesis; L-histidine biosynthesis; L-histidine from 5-phospho-alpha-D-ribose 1-diphosphate: step 4/9.</text>
</comment>
<feature type="active site" description="Proton acceptor" evidence="12">
    <location>
        <position position="8"/>
    </location>
</feature>
<evidence type="ECO:0000256" key="4">
    <source>
        <dbReference type="ARBA" id="ARBA00009667"/>
    </source>
</evidence>
<dbReference type="Pfam" id="PF00977">
    <property type="entry name" value="His_biosynth"/>
    <property type="match status" value="1"/>
</dbReference>
<dbReference type="AlphaFoldDB" id="A0A5Q2RF79"/>
<keyword evidence="16" id="KW-1185">Reference proteome</keyword>
<dbReference type="InterPro" id="IPR006062">
    <property type="entry name" value="His_biosynth"/>
</dbReference>
<comment type="catalytic activity">
    <reaction evidence="1 12 14">
        <text>1-(5-phospho-beta-D-ribosyl)-5-[(5-phospho-beta-D-ribosylamino)methylideneamino]imidazole-4-carboxamide = 5-[(5-phospho-1-deoxy-D-ribulos-1-ylimino)methylamino]-1-(5-phospho-beta-D-ribosyl)imidazole-4-carboxamide</text>
        <dbReference type="Rhea" id="RHEA:15469"/>
        <dbReference type="ChEBI" id="CHEBI:58435"/>
        <dbReference type="ChEBI" id="CHEBI:58525"/>
        <dbReference type="EC" id="5.3.1.16"/>
    </reaction>
</comment>
<dbReference type="InterPro" id="IPR023016">
    <property type="entry name" value="HisA/PriA"/>
</dbReference>
<keyword evidence="7 12" id="KW-0963">Cytoplasm</keyword>
<protein>
    <recommendedName>
        <fullName evidence="6 12">1-(5-phosphoribosyl)-5-[(5-phosphoribosylamino)methylideneamino] imidazole-4-carboxamide isomerase</fullName>
        <ecNumber evidence="5 12">5.3.1.16</ecNumber>
    </recommendedName>
    <alternativeName>
        <fullName evidence="11 12">Phosphoribosylformimino-5-aminoimidazole carboxamide ribotide isomerase</fullName>
    </alternativeName>
</protein>
<dbReference type="Proteomes" id="UP000334019">
    <property type="component" value="Chromosome"/>
</dbReference>
<gene>
    <name evidence="12 15" type="primary">hisA</name>
    <name evidence="15" type="ORF">GH723_10595</name>
</gene>
<dbReference type="GO" id="GO:0000162">
    <property type="term" value="P:L-tryptophan biosynthetic process"/>
    <property type="evidence" value="ECO:0007669"/>
    <property type="project" value="TreeGrafter"/>
</dbReference>
<evidence type="ECO:0000313" key="16">
    <source>
        <dbReference type="Proteomes" id="UP000334019"/>
    </source>
</evidence>
<evidence type="ECO:0000256" key="14">
    <source>
        <dbReference type="RuleBase" id="RU003658"/>
    </source>
</evidence>
<sequence>MDLLPAIDLLGGRVVQLVQGDYDSGTVHGDDPVAVAREFEAAGAPWIHCVDLDAARTGQPTNRELIGRVVDAVSVPVQVGGGVRSDDAAAALAELGVARVVIGTAALEDPAMVARVAARQRVAIGLDVRGREVAVKGWTEGSGTTWDQALARLADAGAEAVVVTQIQKEGLMEGPDLAGLAEVLAATPLDVVASGGVSSLDDLRALDALRTPEGRGLAGAIVGTAIYEGAVPVRDAVEVLRCAPPV</sequence>
<evidence type="ECO:0000256" key="5">
    <source>
        <dbReference type="ARBA" id="ARBA00012550"/>
    </source>
</evidence>
<keyword evidence="10 12" id="KW-0413">Isomerase</keyword>
<dbReference type="SUPFAM" id="SSF51366">
    <property type="entry name" value="Ribulose-phoshate binding barrel"/>
    <property type="match status" value="1"/>
</dbReference>
<evidence type="ECO:0000256" key="13">
    <source>
        <dbReference type="RuleBase" id="RU003657"/>
    </source>
</evidence>
<organism evidence="15 16">
    <name type="scientific">Actinomarinicola tropica</name>
    <dbReference type="NCBI Taxonomy" id="2789776"/>
    <lineage>
        <taxon>Bacteria</taxon>
        <taxon>Bacillati</taxon>
        <taxon>Actinomycetota</taxon>
        <taxon>Acidimicrobiia</taxon>
        <taxon>Acidimicrobiales</taxon>
        <taxon>Iamiaceae</taxon>
        <taxon>Actinomarinicola</taxon>
    </lineage>
</organism>
<evidence type="ECO:0000256" key="10">
    <source>
        <dbReference type="ARBA" id="ARBA00023235"/>
    </source>
</evidence>
<evidence type="ECO:0000256" key="2">
    <source>
        <dbReference type="ARBA" id="ARBA00004496"/>
    </source>
</evidence>
<dbReference type="HAMAP" id="MF_01014">
    <property type="entry name" value="HisA"/>
    <property type="match status" value="1"/>
</dbReference>